<dbReference type="Proteomes" id="UP001158067">
    <property type="component" value="Unassembled WGS sequence"/>
</dbReference>
<dbReference type="EMBL" id="FXUG01000001">
    <property type="protein sequence ID" value="SMP44274.1"/>
    <property type="molecule type" value="Genomic_DNA"/>
</dbReference>
<dbReference type="RefSeq" id="WP_283431248.1">
    <property type="nucleotide sequence ID" value="NZ_FXUG01000001.1"/>
</dbReference>
<dbReference type="PRINTS" id="PR00081">
    <property type="entry name" value="GDHRDH"/>
</dbReference>
<organism evidence="2 3">
    <name type="scientific">Neorhodopirellula lusitana</name>
    <dbReference type="NCBI Taxonomy" id="445327"/>
    <lineage>
        <taxon>Bacteria</taxon>
        <taxon>Pseudomonadati</taxon>
        <taxon>Planctomycetota</taxon>
        <taxon>Planctomycetia</taxon>
        <taxon>Pirellulales</taxon>
        <taxon>Pirellulaceae</taxon>
        <taxon>Neorhodopirellula</taxon>
    </lineage>
</organism>
<dbReference type="InterPro" id="IPR002347">
    <property type="entry name" value="SDR_fam"/>
</dbReference>
<dbReference type="PANTHER" id="PTHR42760">
    <property type="entry name" value="SHORT-CHAIN DEHYDROGENASES/REDUCTASES FAMILY MEMBER"/>
    <property type="match status" value="1"/>
</dbReference>
<sequence>MTGIVVTGASSGIGRAIALRLAEGRVLTPESESENLNPGSPDQLLASEFATRMIVHYRSNRNGAEETAARVRDLGVHCHKLQADLSDSDQVSRLVEESFAHLGRVSTWVNNAGVDVLTGAAKEWSFDQKLRRLLDVDVCGTISLSRLVGDRLLKQFEQYPAEPPPNMVFVGWDQAPHGMEGDAGMMFGPVKAAVMAFANSLAQSLAPRVRVNTVAPGWIQTAWGETAQGYWNDRAKAQSLANRWGRPEDVAEAVAFLTSPSASFVSGQTINVNGGFNRRFDRE</sequence>
<keyword evidence="3" id="KW-1185">Reference proteome</keyword>
<evidence type="ECO:0000313" key="3">
    <source>
        <dbReference type="Proteomes" id="UP001158067"/>
    </source>
</evidence>
<dbReference type="PANTHER" id="PTHR42760:SF40">
    <property type="entry name" value="3-OXOACYL-[ACYL-CARRIER-PROTEIN] REDUCTASE, CHLOROPLASTIC"/>
    <property type="match status" value="1"/>
</dbReference>
<reference evidence="2 3" key="1">
    <citation type="submission" date="2017-05" db="EMBL/GenBank/DDBJ databases">
        <authorList>
            <person name="Varghese N."/>
            <person name="Submissions S."/>
        </authorList>
    </citation>
    <scope>NUCLEOTIDE SEQUENCE [LARGE SCALE GENOMIC DNA]</scope>
    <source>
        <strain evidence="2 3">DSM 25457</strain>
    </source>
</reference>
<accession>A0ABY1PT91</accession>
<gene>
    <name evidence="2" type="ORF">SAMN06265222_1011109</name>
</gene>
<proteinExistence type="inferred from homology"/>
<evidence type="ECO:0000313" key="2">
    <source>
        <dbReference type="EMBL" id="SMP44274.1"/>
    </source>
</evidence>
<dbReference type="Gene3D" id="3.40.50.720">
    <property type="entry name" value="NAD(P)-binding Rossmann-like Domain"/>
    <property type="match status" value="1"/>
</dbReference>
<name>A0ABY1PT91_9BACT</name>
<protein>
    <submittedName>
        <fullName evidence="2">3-oxoacyl-[acyl-carrier protein] reductase</fullName>
    </submittedName>
</protein>
<dbReference type="SUPFAM" id="SSF51735">
    <property type="entry name" value="NAD(P)-binding Rossmann-fold domains"/>
    <property type="match status" value="2"/>
</dbReference>
<dbReference type="Pfam" id="PF13561">
    <property type="entry name" value="adh_short_C2"/>
    <property type="match status" value="1"/>
</dbReference>
<dbReference type="CDD" id="cd05233">
    <property type="entry name" value="SDR_c"/>
    <property type="match status" value="1"/>
</dbReference>
<dbReference type="InterPro" id="IPR036291">
    <property type="entry name" value="NAD(P)-bd_dom_sf"/>
</dbReference>
<evidence type="ECO:0000256" key="1">
    <source>
        <dbReference type="ARBA" id="ARBA00006484"/>
    </source>
</evidence>
<comment type="caution">
    <text evidence="2">The sequence shown here is derived from an EMBL/GenBank/DDBJ whole genome shotgun (WGS) entry which is preliminary data.</text>
</comment>
<comment type="similarity">
    <text evidence="1">Belongs to the short-chain dehydrogenases/reductases (SDR) family.</text>
</comment>